<proteinExistence type="predicted"/>
<dbReference type="AlphaFoldDB" id="A0A2W4W1B3"/>
<comment type="caution">
    <text evidence="1">The sequence shown here is derived from an EMBL/GenBank/DDBJ whole genome shotgun (WGS) entry which is preliminary data.</text>
</comment>
<reference evidence="2" key="1">
    <citation type="submission" date="2018-04" db="EMBL/GenBank/DDBJ databases">
        <authorList>
            <person name="Cornet L."/>
        </authorList>
    </citation>
    <scope>NUCLEOTIDE SEQUENCE [LARGE SCALE GENOMIC DNA]</scope>
</reference>
<protein>
    <submittedName>
        <fullName evidence="1">Uncharacterized protein</fullName>
    </submittedName>
</protein>
<accession>A0A2W4W1B3</accession>
<gene>
    <name evidence="1" type="ORF">DCF17_18155</name>
</gene>
<reference evidence="1 2" key="2">
    <citation type="submission" date="2018-06" db="EMBL/GenBank/DDBJ databases">
        <title>Metagenomic assembly of (sub)arctic Cyanobacteria and their associated microbiome from non-axenic cultures.</title>
        <authorList>
            <person name="Baurain D."/>
        </authorList>
    </citation>
    <scope>NUCLEOTIDE SEQUENCE [LARGE SCALE GENOMIC DNA]</scope>
    <source>
        <strain evidence="1">ULC041bin1</strain>
    </source>
</reference>
<dbReference type="EMBL" id="QBMN01000158">
    <property type="protein sequence ID" value="PZO35819.1"/>
    <property type="molecule type" value="Genomic_DNA"/>
</dbReference>
<organism evidence="1 2">
    <name type="scientific">Shackletoniella antarctica</name>
    <dbReference type="NCBI Taxonomy" id="268115"/>
    <lineage>
        <taxon>Bacteria</taxon>
        <taxon>Bacillati</taxon>
        <taxon>Cyanobacteriota</taxon>
        <taxon>Cyanophyceae</taxon>
        <taxon>Oculatellales</taxon>
        <taxon>Oculatellaceae</taxon>
        <taxon>Shackletoniella</taxon>
    </lineage>
</organism>
<sequence>MPLISGADASERSRHGHNNAQRLFGVLTIPTPNQIKHVVDGVIAAVLLPVFSWVYQALAAQGLLKAHEVLDELDHQVNVIFVCLPTSHRACHEWLTYLEANNEVYRHQARVRTGSR</sequence>
<dbReference type="Proteomes" id="UP000249081">
    <property type="component" value="Unassembled WGS sequence"/>
</dbReference>
<name>A0A2W4W1B3_9CYAN</name>
<evidence type="ECO:0000313" key="1">
    <source>
        <dbReference type="EMBL" id="PZO35819.1"/>
    </source>
</evidence>
<evidence type="ECO:0000313" key="2">
    <source>
        <dbReference type="Proteomes" id="UP000249081"/>
    </source>
</evidence>